<dbReference type="EMBL" id="GBRH01204318">
    <property type="protein sequence ID" value="JAD93577.1"/>
    <property type="molecule type" value="Transcribed_RNA"/>
</dbReference>
<proteinExistence type="predicted"/>
<sequence length="62" mass="7257">MFWDYGVAESSITTRISFFFLKCIKYSVFCQDVFCMSRRTSVVKSINGALITRRLQDVFSRT</sequence>
<reference evidence="1" key="2">
    <citation type="journal article" date="2015" name="Data Brief">
        <title>Shoot transcriptome of the giant reed, Arundo donax.</title>
        <authorList>
            <person name="Barrero R.A."/>
            <person name="Guerrero F.D."/>
            <person name="Moolhuijzen P."/>
            <person name="Goolsby J.A."/>
            <person name="Tidwell J."/>
            <person name="Bellgard S.E."/>
            <person name="Bellgard M.I."/>
        </authorList>
    </citation>
    <scope>NUCLEOTIDE SEQUENCE</scope>
    <source>
        <tissue evidence="1">Shoot tissue taken approximately 20 cm above the soil surface</tissue>
    </source>
</reference>
<evidence type="ECO:0000313" key="1">
    <source>
        <dbReference type="EMBL" id="JAD93577.1"/>
    </source>
</evidence>
<dbReference type="AlphaFoldDB" id="A0A0A9JZ77"/>
<name>A0A0A9JZ77_ARUDO</name>
<accession>A0A0A9JZ77</accession>
<reference evidence="1" key="1">
    <citation type="submission" date="2014-09" db="EMBL/GenBank/DDBJ databases">
        <authorList>
            <person name="Magalhaes I.L.F."/>
            <person name="Oliveira U."/>
            <person name="Santos F.R."/>
            <person name="Vidigal T.H.D.A."/>
            <person name="Brescovit A.D."/>
            <person name="Santos A.J."/>
        </authorList>
    </citation>
    <scope>NUCLEOTIDE SEQUENCE</scope>
    <source>
        <tissue evidence="1">Shoot tissue taken approximately 20 cm above the soil surface</tissue>
    </source>
</reference>
<protein>
    <submittedName>
        <fullName evidence="1">Uncharacterized protein</fullName>
    </submittedName>
</protein>
<organism evidence="1">
    <name type="scientific">Arundo donax</name>
    <name type="common">Giant reed</name>
    <name type="synonym">Donax arundinaceus</name>
    <dbReference type="NCBI Taxonomy" id="35708"/>
    <lineage>
        <taxon>Eukaryota</taxon>
        <taxon>Viridiplantae</taxon>
        <taxon>Streptophyta</taxon>
        <taxon>Embryophyta</taxon>
        <taxon>Tracheophyta</taxon>
        <taxon>Spermatophyta</taxon>
        <taxon>Magnoliopsida</taxon>
        <taxon>Liliopsida</taxon>
        <taxon>Poales</taxon>
        <taxon>Poaceae</taxon>
        <taxon>PACMAD clade</taxon>
        <taxon>Arundinoideae</taxon>
        <taxon>Arundineae</taxon>
        <taxon>Arundo</taxon>
    </lineage>
</organism>